<reference evidence="4" key="2">
    <citation type="submission" date="2011-03" db="EMBL/GenBank/DDBJ databases">
        <title>The complete genome of Hippea maritima DSM 10411.</title>
        <authorList>
            <consortium name="US DOE Joint Genome Institute (JGI-PGF)"/>
            <person name="Lucas S."/>
            <person name="Copeland A."/>
            <person name="Lapidus A."/>
            <person name="Bruce D."/>
            <person name="Goodwin L."/>
            <person name="Pitluck S."/>
            <person name="Peters L."/>
            <person name="Kyrpides N."/>
            <person name="Mavromatis K."/>
            <person name="Pagani I."/>
            <person name="Ivanova N."/>
            <person name="Mikhailova N."/>
            <person name="Lu M."/>
            <person name="Detter J.C."/>
            <person name="Tapia R."/>
            <person name="Han C."/>
            <person name="Land M."/>
            <person name="Hauser L."/>
            <person name="Markowitz V."/>
            <person name="Cheng J.-F."/>
            <person name="Hugenholtz P."/>
            <person name="Woyke T."/>
            <person name="Wu D."/>
            <person name="Spring S."/>
            <person name="Schroeder M."/>
            <person name="Brambilla E."/>
            <person name="Klenk H.-P."/>
            <person name="Eisen J.A."/>
        </authorList>
    </citation>
    <scope>NUCLEOTIDE SEQUENCE [LARGE SCALE GENOMIC DNA]</scope>
    <source>
        <strain evidence="4">ATCC 700847 / DSM 10411 / MH2</strain>
    </source>
</reference>
<dbReference type="RefSeq" id="WP_013682054.1">
    <property type="nucleotide sequence ID" value="NC_015318.1"/>
</dbReference>
<dbReference type="InterPro" id="IPR036425">
    <property type="entry name" value="MoaB/Mog-like_dom_sf"/>
</dbReference>
<dbReference type="KEGG" id="hmr:Hipma_1049"/>
<dbReference type="Proteomes" id="UP000008139">
    <property type="component" value="Chromosome"/>
</dbReference>
<name>F2LW81_HIPMA</name>
<dbReference type="InterPro" id="IPR050101">
    <property type="entry name" value="CinA"/>
</dbReference>
<feature type="coiled-coil region" evidence="1">
    <location>
        <begin position="230"/>
        <end position="257"/>
    </location>
</feature>
<dbReference type="SUPFAM" id="SSF53218">
    <property type="entry name" value="Molybdenum cofactor biosynthesis proteins"/>
    <property type="match status" value="1"/>
</dbReference>
<organism evidence="3 4">
    <name type="scientific">Hippea maritima (strain ATCC 700847 / DSM 10411 / MH2)</name>
    <dbReference type="NCBI Taxonomy" id="760142"/>
    <lineage>
        <taxon>Bacteria</taxon>
        <taxon>Pseudomonadati</taxon>
        <taxon>Campylobacterota</taxon>
        <taxon>Desulfurellia</taxon>
        <taxon>Desulfurellales</taxon>
        <taxon>Hippeaceae</taxon>
        <taxon>Hippea</taxon>
    </lineage>
</organism>
<evidence type="ECO:0000259" key="2">
    <source>
        <dbReference type="SMART" id="SM00852"/>
    </source>
</evidence>
<dbReference type="SMART" id="SM00852">
    <property type="entry name" value="MoCF_biosynth"/>
    <property type="match status" value="1"/>
</dbReference>
<dbReference type="eggNOG" id="COG1058">
    <property type="taxonomic scope" value="Bacteria"/>
</dbReference>
<keyword evidence="4" id="KW-1185">Reference proteome</keyword>
<keyword evidence="1" id="KW-0175">Coiled coil</keyword>
<evidence type="ECO:0000313" key="4">
    <source>
        <dbReference type="Proteomes" id="UP000008139"/>
    </source>
</evidence>
<dbReference type="STRING" id="760142.Hipma_1049"/>
<evidence type="ECO:0000256" key="1">
    <source>
        <dbReference type="SAM" id="Coils"/>
    </source>
</evidence>
<dbReference type="EMBL" id="CP002606">
    <property type="protein sequence ID" value="AEA34015.1"/>
    <property type="molecule type" value="Genomic_DNA"/>
</dbReference>
<protein>
    <submittedName>
        <fullName evidence="3">Molybdopterin binding domain protein</fullName>
    </submittedName>
</protein>
<dbReference type="PANTHER" id="PTHR13939">
    <property type="entry name" value="NICOTINAMIDE-NUCLEOTIDE AMIDOHYDROLASE PNCC"/>
    <property type="match status" value="1"/>
</dbReference>
<dbReference type="PANTHER" id="PTHR13939:SF0">
    <property type="entry name" value="NMN AMIDOHYDROLASE-LIKE PROTEIN YFAY"/>
    <property type="match status" value="1"/>
</dbReference>
<dbReference type="HOGENOM" id="CLU_030805_0_5_7"/>
<dbReference type="InterPro" id="IPR001453">
    <property type="entry name" value="MoaB/Mog_dom"/>
</dbReference>
<dbReference type="InParanoid" id="F2LW81"/>
<proteinExistence type="predicted"/>
<feature type="domain" description="MoaB/Mog" evidence="2">
    <location>
        <begin position="5"/>
        <end position="178"/>
    </location>
</feature>
<dbReference type="CDD" id="cd00885">
    <property type="entry name" value="cinA"/>
    <property type="match status" value="1"/>
</dbReference>
<dbReference type="AlphaFoldDB" id="F2LW81"/>
<sequence>MLKSAVISVGKEIVSGITQDTNSYFISSCLSRIGIYNRFVLSCDDKAQDIIDTVKFCLNKVDIVITTGGLGPTFDDITIESVATALGKGLYLDSEALKFIHDFYTKLYQEGKIETGGINEKRMKMAYLIEGCKPLKNSIGAAWGVYVKQDKKHLFCLPGIPKEMKPMFEKEVLPVLRKLSNSTMIVKNYDVPINDESVLGEAIDKVMKKYPVYIKSLPIGFESSIMSVRFTAYAQTEDEAKKRIEEAKKELVNLLNNL</sequence>
<dbReference type="Pfam" id="PF00994">
    <property type="entry name" value="MoCF_biosynth"/>
    <property type="match status" value="1"/>
</dbReference>
<reference evidence="3 4" key="1">
    <citation type="journal article" date="2011" name="Stand. Genomic Sci.">
        <title>Complete genome sequence of the thermophilic sulfur-reducer Hippea maritima type strain (MH(2)).</title>
        <authorList>
            <person name="Huntemann M."/>
            <person name="Lu M."/>
            <person name="Nolan M."/>
            <person name="Lapidus A."/>
            <person name="Lucas S."/>
            <person name="Hammon N."/>
            <person name="Deshpande S."/>
            <person name="Cheng J.F."/>
            <person name="Tapia R."/>
            <person name="Han C."/>
            <person name="Goodwin L."/>
            <person name="Pitluck S."/>
            <person name="Liolios K."/>
            <person name="Pagani I."/>
            <person name="Ivanova N."/>
            <person name="Ovchinikova G."/>
            <person name="Pati A."/>
            <person name="Chen A."/>
            <person name="Palaniappan K."/>
            <person name="Land M."/>
            <person name="Hauser L."/>
            <person name="Jeffries C.D."/>
            <person name="Detter J.C."/>
            <person name="Brambilla E.M."/>
            <person name="Rohde M."/>
            <person name="Spring S."/>
            <person name="Goker M."/>
            <person name="Woyke T."/>
            <person name="Bristow J."/>
            <person name="Eisen J.A."/>
            <person name="Markowitz V."/>
            <person name="Hugenholtz P."/>
            <person name="Kyrpides N.C."/>
            <person name="Klenk H.P."/>
            <person name="Mavromatis K."/>
        </authorList>
    </citation>
    <scope>NUCLEOTIDE SEQUENCE [LARGE SCALE GENOMIC DNA]</scope>
    <source>
        <strain evidence="4">ATCC 700847 / DSM 10411 / MH2</strain>
    </source>
</reference>
<dbReference type="OrthoDB" id="9801454at2"/>
<accession>F2LW81</accession>
<gene>
    <name evidence="3" type="ordered locus">Hipma_1049</name>
</gene>
<evidence type="ECO:0000313" key="3">
    <source>
        <dbReference type="EMBL" id="AEA34015.1"/>
    </source>
</evidence>
<dbReference type="Gene3D" id="3.40.980.10">
    <property type="entry name" value="MoaB/Mog-like domain"/>
    <property type="match status" value="1"/>
</dbReference>